<dbReference type="InterPro" id="IPR001236">
    <property type="entry name" value="Lactate/malate_DH_N"/>
</dbReference>
<dbReference type="PRINTS" id="PR00086">
    <property type="entry name" value="LLDHDRGNASE"/>
</dbReference>
<proteinExistence type="inferred from homology"/>
<sequence length="315" mass="32949">MKIGIVGAGQVGSTAAYAMMLRGVGSEILLVDRNADLAAAQAHDILHGTPFAYPVRVCAGEVADLDGAGIVLLTAGANQKPGETRLDLLSRNAEIFAGIVPNVLAVAPKAVFLVATNPVDVMTQITSILAVRHGVPAERVIGSGTTLDTARFRALLAEHIGVSPNSIHAHVLGEHGDSEVLHWSGAVAGGLPIAEITRQMGRRLEEADRSRIDKAVRRAADIIIKGKGATWFGIGAGLARLAQIIQDDERALVTCSMVTPECQGVRDIALSLPRLLGAGGVVATLMPILDVGERVELKKSVEILKEAADGVCRNI</sequence>
<feature type="binding site" evidence="10">
    <location>
        <begin position="7"/>
        <end position="12"/>
    </location>
    <ligand>
        <name>NAD(+)</name>
        <dbReference type="ChEBI" id="CHEBI:57540"/>
    </ligand>
</feature>
<evidence type="ECO:0000256" key="10">
    <source>
        <dbReference type="PIRSR" id="PIRSR000102-3"/>
    </source>
</evidence>
<dbReference type="PIRSF" id="PIRSF000102">
    <property type="entry name" value="Lac_mal_DH"/>
    <property type="match status" value="1"/>
</dbReference>
<evidence type="ECO:0000256" key="1">
    <source>
        <dbReference type="ARBA" id="ARBA00003966"/>
    </source>
</evidence>
<feature type="domain" description="Lactate/malate dehydrogenase N-terminal" evidence="12">
    <location>
        <begin position="1"/>
        <end position="141"/>
    </location>
</feature>
<evidence type="ECO:0000259" key="13">
    <source>
        <dbReference type="Pfam" id="PF02866"/>
    </source>
</evidence>
<dbReference type="Pfam" id="PF02866">
    <property type="entry name" value="Ldh_1_C"/>
    <property type="match status" value="1"/>
</dbReference>
<keyword evidence="5 11" id="KW-0560">Oxidoreductase</keyword>
<keyword evidence="6 10" id="KW-0520">NAD</keyword>
<dbReference type="OrthoDB" id="9802969at2"/>
<dbReference type="InterPro" id="IPR018177">
    <property type="entry name" value="L-lactate_DH_AS"/>
</dbReference>
<dbReference type="Gene3D" id="3.40.50.720">
    <property type="entry name" value="NAD(P)-binding Rossmann-like Domain"/>
    <property type="match status" value="1"/>
</dbReference>
<evidence type="ECO:0000256" key="5">
    <source>
        <dbReference type="ARBA" id="ARBA00023002"/>
    </source>
</evidence>
<dbReference type="InterPro" id="IPR011304">
    <property type="entry name" value="L-lactate_DH"/>
</dbReference>
<dbReference type="PANTHER" id="PTHR43128:SF16">
    <property type="entry name" value="L-LACTATE DEHYDROGENASE"/>
    <property type="match status" value="1"/>
</dbReference>
<dbReference type="Gene3D" id="3.90.110.10">
    <property type="entry name" value="Lactate dehydrogenase/glycoside hydrolase, family 4, C-terminal"/>
    <property type="match status" value="1"/>
</dbReference>
<reference evidence="15" key="1">
    <citation type="submission" date="2017-12" db="EMBL/GenBank/DDBJ databases">
        <title>Draft genome sequence of Telmatospirillum siberiense 26-4b1T, an acidotolerant peatland alphaproteobacterium potentially involved in sulfur cycling.</title>
        <authorList>
            <person name="Hausmann B."/>
            <person name="Pjevac P."/>
            <person name="Schreck K."/>
            <person name="Herbold C.W."/>
            <person name="Daims H."/>
            <person name="Wagner M."/>
            <person name="Pester M."/>
            <person name="Loy A."/>
        </authorList>
    </citation>
    <scope>NUCLEOTIDE SEQUENCE [LARGE SCALE GENOMIC DNA]</scope>
    <source>
        <strain evidence="15">26-4b1</strain>
    </source>
</reference>
<dbReference type="UniPathway" id="UPA00554">
    <property type="reaction ID" value="UER00611"/>
</dbReference>
<dbReference type="EC" id="1.1.1.27" evidence="4 8"/>
<evidence type="ECO:0000256" key="2">
    <source>
        <dbReference type="ARBA" id="ARBA00004843"/>
    </source>
</evidence>
<dbReference type="RefSeq" id="WP_101252125.1">
    <property type="nucleotide sequence ID" value="NZ_PIUM01000024.1"/>
</dbReference>
<dbReference type="GO" id="GO:0006089">
    <property type="term" value="P:lactate metabolic process"/>
    <property type="evidence" value="ECO:0007669"/>
    <property type="project" value="TreeGrafter"/>
</dbReference>
<evidence type="ECO:0000256" key="6">
    <source>
        <dbReference type="ARBA" id="ARBA00023027"/>
    </source>
</evidence>
<evidence type="ECO:0000256" key="3">
    <source>
        <dbReference type="ARBA" id="ARBA00006054"/>
    </source>
</evidence>
<evidence type="ECO:0000313" key="15">
    <source>
        <dbReference type="Proteomes" id="UP000233293"/>
    </source>
</evidence>
<evidence type="ECO:0000256" key="4">
    <source>
        <dbReference type="ARBA" id="ARBA00012967"/>
    </source>
</evidence>
<dbReference type="PROSITE" id="PS00064">
    <property type="entry name" value="L_LDH"/>
    <property type="match status" value="1"/>
</dbReference>
<dbReference type="GO" id="GO:0006096">
    <property type="term" value="P:glycolytic process"/>
    <property type="evidence" value="ECO:0007669"/>
    <property type="project" value="UniProtKB-UniRule"/>
</dbReference>
<evidence type="ECO:0000259" key="12">
    <source>
        <dbReference type="Pfam" id="PF00056"/>
    </source>
</evidence>
<feature type="active site" description="Proton acceptor" evidence="9">
    <location>
        <position position="175"/>
    </location>
</feature>
<protein>
    <recommendedName>
        <fullName evidence="4 8">L-lactate dehydrogenase</fullName>
        <ecNumber evidence="4 8">1.1.1.27</ecNumber>
    </recommendedName>
</protein>
<gene>
    <name evidence="14" type="ORF">CWS72_18545</name>
</gene>
<dbReference type="GO" id="GO:0005737">
    <property type="term" value="C:cytoplasm"/>
    <property type="evidence" value="ECO:0007669"/>
    <property type="project" value="UniProtKB-UniRule"/>
</dbReference>
<evidence type="ECO:0000256" key="9">
    <source>
        <dbReference type="PIRSR" id="PIRSR000102-1"/>
    </source>
</evidence>
<accession>A0A2N3PRJ8</accession>
<comment type="caution">
    <text evidence="14">The sequence shown here is derived from an EMBL/GenBank/DDBJ whole genome shotgun (WGS) entry which is preliminary data.</text>
</comment>
<dbReference type="GO" id="GO:0004459">
    <property type="term" value="F:L-lactate dehydrogenase (NAD+) activity"/>
    <property type="evidence" value="ECO:0007669"/>
    <property type="project" value="UniProtKB-UniRule"/>
</dbReference>
<dbReference type="InterPro" id="IPR022383">
    <property type="entry name" value="Lactate/malate_DH_C"/>
</dbReference>
<evidence type="ECO:0000313" key="14">
    <source>
        <dbReference type="EMBL" id="PKU23037.1"/>
    </source>
</evidence>
<comment type="function">
    <text evidence="1">Catalyzes the reversible oxidation of malate to oxaloacetate.</text>
</comment>
<dbReference type="Pfam" id="PF00056">
    <property type="entry name" value="Ldh_1_N"/>
    <property type="match status" value="1"/>
</dbReference>
<dbReference type="InterPro" id="IPR036291">
    <property type="entry name" value="NAD(P)-bd_dom_sf"/>
</dbReference>
<dbReference type="NCBIfam" id="TIGR01771">
    <property type="entry name" value="L-LDH-NAD"/>
    <property type="match status" value="1"/>
</dbReference>
<comment type="similarity">
    <text evidence="3">Belongs to the LDH/MDH superfamily. LDH family.</text>
</comment>
<dbReference type="SUPFAM" id="SSF51735">
    <property type="entry name" value="NAD(P)-binding Rossmann-fold domains"/>
    <property type="match status" value="1"/>
</dbReference>
<dbReference type="SUPFAM" id="SSF56327">
    <property type="entry name" value="LDH C-terminal domain-like"/>
    <property type="match status" value="1"/>
</dbReference>
<feature type="domain" description="Lactate/malate dehydrogenase C-terminal" evidence="13">
    <location>
        <begin position="145"/>
        <end position="309"/>
    </location>
</feature>
<dbReference type="Proteomes" id="UP000233293">
    <property type="component" value="Unassembled WGS sequence"/>
</dbReference>
<name>A0A2N3PRJ8_9PROT</name>
<comment type="catalytic activity">
    <reaction evidence="7">
        <text>(S)-lactate + NAD(+) = pyruvate + NADH + H(+)</text>
        <dbReference type="Rhea" id="RHEA:23444"/>
        <dbReference type="ChEBI" id="CHEBI:15361"/>
        <dbReference type="ChEBI" id="CHEBI:15378"/>
        <dbReference type="ChEBI" id="CHEBI:16651"/>
        <dbReference type="ChEBI" id="CHEBI:57540"/>
        <dbReference type="ChEBI" id="CHEBI:57945"/>
        <dbReference type="EC" id="1.1.1.27"/>
    </reaction>
</comment>
<evidence type="ECO:0000256" key="11">
    <source>
        <dbReference type="RuleBase" id="RU003369"/>
    </source>
</evidence>
<organism evidence="14 15">
    <name type="scientific">Telmatospirillum siberiense</name>
    <dbReference type="NCBI Taxonomy" id="382514"/>
    <lineage>
        <taxon>Bacteria</taxon>
        <taxon>Pseudomonadati</taxon>
        <taxon>Pseudomonadota</taxon>
        <taxon>Alphaproteobacteria</taxon>
        <taxon>Rhodospirillales</taxon>
        <taxon>Rhodospirillaceae</taxon>
        <taxon>Telmatospirillum</taxon>
    </lineage>
</organism>
<dbReference type="InterPro" id="IPR015955">
    <property type="entry name" value="Lactate_DH/Glyco_Ohase_4_C"/>
</dbReference>
<evidence type="ECO:0000256" key="7">
    <source>
        <dbReference type="ARBA" id="ARBA00049258"/>
    </source>
</evidence>
<dbReference type="InterPro" id="IPR001557">
    <property type="entry name" value="L-lactate/malate_DH"/>
</dbReference>
<evidence type="ECO:0000256" key="8">
    <source>
        <dbReference type="NCBIfam" id="TIGR01771"/>
    </source>
</evidence>
<dbReference type="PANTHER" id="PTHR43128">
    <property type="entry name" value="L-2-HYDROXYCARBOXYLATE DEHYDROGENASE (NAD(P)(+))"/>
    <property type="match status" value="1"/>
</dbReference>
<dbReference type="AlphaFoldDB" id="A0A2N3PRJ8"/>
<keyword evidence="15" id="KW-1185">Reference proteome</keyword>
<dbReference type="EMBL" id="PIUM01000024">
    <property type="protein sequence ID" value="PKU23037.1"/>
    <property type="molecule type" value="Genomic_DNA"/>
</dbReference>
<comment type="pathway">
    <text evidence="2">Fermentation; pyruvate fermentation to lactate; (S)-lactate from pyruvate: step 1/1.</text>
</comment>
<feature type="binding site" evidence="10">
    <location>
        <position position="32"/>
    </location>
    <ligand>
        <name>NAD(+)</name>
        <dbReference type="ChEBI" id="CHEBI:57540"/>
    </ligand>
</feature>
<feature type="binding site" evidence="10">
    <location>
        <position position="92"/>
    </location>
    <ligand>
        <name>NAD(+)</name>
        <dbReference type="ChEBI" id="CHEBI:57540"/>
    </ligand>
</feature>